<dbReference type="EMBL" id="CP006773">
    <property type="protein sequence ID" value="AHD03068.1"/>
    <property type="molecule type" value="Genomic_DNA"/>
</dbReference>
<name>V9VYP0_9RHOB</name>
<dbReference type="PATRIC" id="fig|999552.6.peg.2116"/>
<evidence type="ECO:0000313" key="2">
    <source>
        <dbReference type="Proteomes" id="UP000018780"/>
    </source>
</evidence>
<gene>
    <name evidence="1" type="ORF">METH_10580</name>
</gene>
<dbReference type="KEGG" id="lmd:METH_10580"/>
<protein>
    <submittedName>
        <fullName evidence="1">Uncharacterized protein</fullName>
    </submittedName>
</protein>
<dbReference type="OrthoDB" id="9773738at2"/>
<dbReference type="HOGENOM" id="CLU_2717447_0_0_5"/>
<proteinExistence type="predicted"/>
<dbReference type="AlphaFoldDB" id="V9VYP0"/>
<sequence length="72" mass="7732">MRPASIPLWRRGSPGCRTALLIPVNGYVIERGGRKLLTDTGTARLVGPGALSQVLRQAIGYAHQAAPWPFGH</sequence>
<dbReference type="STRING" id="999552.METH_10580"/>
<evidence type="ECO:0000313" key="1">
    <source>
        <dbReference type="EMBL" id="AHD03068.1"/>
    </source>
</evidence>
<accession>V9VYP0</accession>
<dbReference type="RefSeq" id="WP_024090364.1">
    <property type="nucleotide sequence ID" value="NC_023135.1"/>
</dbReference>
<keyword evidence="2" id="KW-1185">Reference proteome</keyword>
<organism evidence="1 2">
    <name type="scientific">Leisingera methylohalidivorans DSM 14336</name>
    <dbReference type="NCBI Taxonomy" id="999552"/>
    <lineage>
        <taxon>Bacteria</taxon>
        <taxon>Pseudomonadati</taxon>
        <taxon>Pseudomonadota</taxon>
        <taxon>Alphaproteobacteria</taxon>
        <taxon>Rhodobacterales</taxon>
        <taxon>Roseobacteraceae</taxon>
        <taxon>Leisingera</taxon>
    </lineage>
</organism>
<reference evidence="1 2" key="1">
    <citation type="submission" date="2013-09" db="EMBL/GenBank/DDBJ databases">
        <authorList>
            <consortium name="DOE Joint Genome Institute"/>
            <person name="Klenk H.-P."/>
            <person name="Huntemann M."/>
            <person name="Han J."/>
            <person name="Chen A."/>
            <person name="Kyrpides N."/>
            <person name="Mavromatis K."/>
            <person name="Markowitz V."/>
            <person name="Palaniappan K."/>
            <person name="Ivanova N."/>
            <person name="Schaumberg A."/>
            <person name="Pati A."/>
            <person name="Liolios K."/>
            <person name="Nordberg H.P."/>
            <person name="Cantor M.N."/>
            <person name="Hua S.X."/>
            <person name="Woyke T."/>
        </authorList>
    </citation>
    <scope>NUCLEOTIDE SEQUENCE [LARGE SCALE GENOMIC DNA]</scope>
    <source>
        <strain evidence="1 2">DSM 14336</strain>
    </source>
</reference>
<dbReference type="Proteomes" id="UP000018780">
    <property type="component" value="Chromosome"/>
</dbReference>